<dbReference type="Pfam" id="PF03510">
    <property type="entry name" value="Peptidase_C24"/>
    <property type="match status" value="1"/>
</dbReference>
<dbReference type="InterPro" id="IPR007094">
    <property type="entry name" value="RNA-dir_pol_PSvirus"/>
</dbReference>
<dbReference type="PROSITE" id="PS51894">
    <property type="entry name" value="CV_3CL_PRO"/>
    <property type="match status" value="1"/>
</dbReference>
<keyword evidence="16" id="KW-0693">Viral RNA replication</keyword>
<dbReference type="InterPro" id="IPR000317">
    <property type="entry name" value="Peptidase_C24"/>
</dbReference>
<dbReference type="GO" id="GO:0005524">
    <property type="term" value="F:ATP binding"/>
    <property type="evidence" value="ECO:0007669"/>
    <property type="project" value="UniProtKB-KW"/>
</dbReference>
<dbReference type="CDD" id="cd00205">
    <property type="entry name" value="rhv_like"/>
    <property type="match status" value="1"/>
</dbReference>
<keyword evidence="12" id="KW-0378">Hydrolase</keyword>
<dbReference type="PROSITE" id="PS51218">
    <property type="entry name" value="SF3_HELICASE_2"/>
    <property type="match status" value="1"/>
</dbReference>
<comment type="function">
    <text evidence="21">Probable key protein responsible for the formation of membrane alterations by the virus. Induces the formation of convoluted membranes derived from the host ER. These remodeled membranes probably form the viral factories that contain the replication complex. Together with NS2 and NTPase, initiates the formation of the replication complex.</text>
</comment>
<keyword evidence="15" id="KW-0946">Virion</keyword>
<dbReference type="GO" id="GO:0003724">
    <property type="term" value="F:RNA helicase activity"/>
    <property type="evidence" value="ECO:0007669"/>
    <property type="project" value="InterPro"/>
</dbReference>
<dbReference type="InterPro" id="IPR004005">
    <property type="entry name" value="Calicivirus_coat"/>
</dbReference>
<reference evidence="28" key="2">
    <citation type="submission" date="2024-02" db="EMBL/GenBank/DDBJ databases">
        <authorList>
            <person name="Hu B."/>
        </authorList>
    </citation>
    <scope>NUCLEOTIDE SEQUENCE</scope>
    <source>
        <strain evidence="28">9A/Uganda/UV38/2018</strain>
    </source>
</reference>
<dbReference type="InterPro" id="IPR009003">
    <property type="entry name" value="Peptidase_S1_PA"/>
</dbReference>
<dbReference type="SUPFAM" id="SSF88633">
    <property type="entry name" value="Positive stranded ssRNA viruses"/>
    <property type="match status" value="1"/>
</dbReference>
<keyword evidence="24" id="KW-0472">Membrane</keyword>
<dbReference type="InterPro" id="IPR043128">
    <property type="entry name" value="Rev_trsase/Diguanyl_cyclase"/>
</dbReference>
<dbReference type="Pfam" id="PF20915">
    <property type="entry name" value="VPg"/>
    <property type="match status" value="1"/>
</dbReference>
<dbReference type="Gene3D" id="2.60.120.20">
    <property type="match status" value="1"/>
</dbReference>
<dbReference type="SUPFAM" id="SSF50494">
    <property type="entry name" value="Trypsin-like serine proteases"/>
    <property type="match status" value="1"/>
</dbReference>
<evidence type="ECO:0000256" key="9">
    <source>
        <dbReference type="ARBA" id="ARBA00022679"/>
    </source>
</evidence>
<dbReference type="InterPro" id="IPR043502">
    <property type="entry name" value="DNA/RNA_pol_sf"/>
</dbReference>
<name>A0AAU7E295_9CALI</name>
<evidence type="ECO:0000256" key="3">
    <source>
        <dbReference type="ARBA" id="ARBA00020107"/>
    </source>
</evidence>
<dbReference type="Gene3D" id="1.10.260.110">
    <property type="match status" value="1"/>
</dbReference>
<keyword evidence="9" id="KW-0808">Transferase</keyword>
<evidence type="ECO:0000256" key="24">
    <source>
        <dbReference type="SAM" id="Phobius"/>
    </source>
</evidence>
<dbReference type="Gene3D" id="1.20.960.20">
    <property type="match status" value="1"/>
</dbReference>
<dbReference type="InterPro" id="IPR001205">
    <property type="entry name" value="RNA-dir_pol_C"/>
</dbReference>
<keyword evidence="7" id="KW-0167">Capsid protein</keyword>
<keyword evidence="8" id="KW-0645">Protease</keyword>
<dbReference type="GO" id="GO:0006351">
    <property type="term" value="P:DNA-templated transcription"/>
    <property type="evidence" value="ECO:0007669"/>
    <property type="project" value="InterPro"/>
</dbReference>
<proteinExistence type="predicted"/>
<keyword evidence="24" id="KW-1133">Transmembrane helix</keyword>
<dbReference type="PROSITE" id="PS50507">
    <property type="entry name" value="RDRP_SSRNA_POS"/>
    <property type="match status" value="1"/>
</dbReference>
<dbReference type="CDD" id="cd23192">
    <property type="entry name" value="Caliciviridae_RdRp"/>
    <property type="match status" value="1"/>
</dbReference>
<evidence type="ECO:0000256" key="14">
    <source>
        <dbReference type="ARBA" id="ARBA00022840"/>
    </source>
</evidence>
<dbReference type="GO" id="GO:0006508">
    <property type="term" value="P:proteolysis"/>
    <property type="evidence" value="ECO:0007669"/>
    <property type="project" value="UniProtKB-KW"/>
</dbReference>
<dbReference type="SUPFAM" id="SSF52540">
    <property type="entry name" value="P-loop containing nucleoside triphosphate hydrolases"/>
    <property type="match status" value="1"/>
</dbReference>
<reference evidence="28" key="1">
    <citation type="journal article" date="2024" name="Microbiome">
        <title>Substantial viral diversity in bats and rodents from East Africa: insights into evolution, recombination, and cocirculation.</title>
        <authorList>
            <person name="Wang D."/>
            <person name="Yang X."/>
            <person name="Ren Z."/>
            <person name="Hu B."/>
            <person name="Zhao H."/>
            <person name="Yang K."/>
            <person name="Shi P."/>
            <person name="Zhang Z."/>
            <person name="Feng Q."/>
            <person name="Nawenja C.V."/>
            <person name="Obanda V."/>
            <person name="Robert K."/>
            <person name="Nalikka B."/>
            <person name="Waruhiu C.N."/>
            <person name="Ochola G.O."/>
            <person name="Onyuok S.O."/>
            <person name="Ochieng H."/>
            <person name="Li B."/>
            <person name="Zhu Y."/>
            <person name="Si H."/>
            <person name="Yin J."/>
            <person name="Kristiansen K."/>
            <person name="Jin X."/>
            <person name="Xu X."/>
            <person name="Xiao M."/>
            <person name="Agwanda B."/>
            <person name="Ommeh S."/>
            <person name="Li J."/>
            <person name="Shi Z.L."/>
        </authorList>
    </citation>
    <scope>NUCLEOTIDE SEQUENCE</scope>
    <source>
        <strain evidence="28">9A/Uganda/UV38/2018</strain>
    </source>
</reference>
<dbReference type="GO" id="GO:0030430">
    <property type="term" value="C:host cell cytoplasm"/>
    <property type="evidence" value="ECO:0007669"/>
    <property type="project" value="UniProtKB-SubCell"/>
</dbReference>
<dbReference type="GO" id="GO:0003723">
    <property type="term" value="F:RNA binding"/>
    <property type="evidence" value="ECO:0007669"/>
    <property type="project" value="InterPro"/>
</dbReference>
<organism evidence="28">
    <name type="scientific">Rousettus bat calicivirus</name>
    <dbReference type="NCBI Taxonomy" id="3141901"/>
    <lineage>
        <taxon>Viruses</taxon>
        <taxon>Riboviria</taxon>
        <taxon>Orthornavirae</taxon>
        <taxon>Pisuviricota</taxon>
        <taxon>Pisoniviricetes</taxon>
        <taxon>Picornavirales</taxon>
        <taxon>Caliciviridae</taxon>
    </lineage>
</organism>
<evidence type="ECO:0000259" key="26">
    <source>
        <dbReference type="PROSITE" id="PS51218"/>
    </source>
</evidence>
<evidence type="ECO:0000256" key="11">
    <source>
        <dbReference type="ARBA" id="ARBA00022741"/>
    </source>
</evidence>
<comment type="function">
    <text evidence="19">Displays NTPase activity, but no helicase activity. Induces the formation of convoluted membranes derived from the host ER. These remodeled membranes probably form the viral factories that contain the replication complex. Together with NS2 and NS4, initiates the formation of the replication complex.</text>
</comment>
<keyword evidence="6" id="KW-0597">Phosphoprotein</keyword>
<evidence type="ECO:0000256" key="15">
    <source>
        <dbReference type="ARBA" id="ARBA00022844"/>
    </source>
</evidence>
<comment type="function">
    <text evidence="18">Together with NTPase and NS4, initiates the formation of the replication complex. Induces the proliferation of the host smooth ER membranes forming long tubular structures. These remodeled membranes probably form the viral factories that contain the replication complex.</text>
</comment>
<sequence>MAVLSRCAQAPRPRAGVPKAFLRFLRTQPPYWRRFANGRFRWSESDPPPVRYRNRYVPEGGLADIWDQPKSDDTGGWLEWYLGAPLPRCHSATQLDIASLRKLLEEIEKAILNPQHEFRVQDNHTVDNLRKMQQKLLGLLPWPVTVESRRARVNLTPEQLAELAKDPMKWYEVPVDKMKDVFAKMWECISKGLEHTFIPLTDAIDRILVKLPSLESLKAPLWKLIMALSGGIIIQPDRAAGVIFNYIKPTVLTMIIQQHKNTKKGWLATLTALIEVYSSVLGVGSMVVDFMTKVSEYLYSLASATWRTFKQWWAGLNVPQAGATGAVVLAGIFGFLYYLCTQTTPGKTLTTHFLKAAGIVSGATAAIKSIQWLQEYFKQARYNAKVQMYMTRHSALLEVIDAKDESGTIETEGFIRCCNILVEEGTSLIQEHPTSATAGLLRSYVSALEEKLSQLTQTIRMDKPRPVPQLWVFGGRPGIGKTKLVEHIAQQLGLRTSTFSTTLDHHDSYTGNPIALWDEFDVDKKADFIETVISMVNSSVFPLNCDRPENKGKVFTSKYILATTNCATPVLPTHPRAHAFWRRVNFVDVVSPEIDSWCARYPGREIPKNLFKPDFSHLELRLRPFMGVDPDGNLVDGRRAAVARISVGDVPKLMKNKFEAQAGNPHILWIKMPSSMITESVLRISNWLKFSSSLAQVVTSVTESQIQFKSGTGFIVCSDKDPPPGDIVDISVDSFRQNGPPMEECNNLQDLFYVVNGRVPAHVLRSILYEVHGHTATIHDQRMPISRVPRPKYMVTVTYPGDLLAPLWKHLSLSSIPGLWKLLRGYFNGENYFSLLSNVCEALKFSPNPECTLFRTPSGDIILYTCGGSILFGTPARYPLVNPANYPELRNTHPNNSSWFDLLITFFQVLSAAVLPYLPLILTAVNLSYLTNRADQIEEGKKGKTKRGRGRHAHALNDDEYEEWRDLRKDWRNEMTAQEFMEMRAKANAGGMDQNSQRYRAWLQLRELRAANGAYRHVLNTVVGKGGVREEVHRLDVMRAPLRAIEEDIEPESGDSHLKEFTNDGDHVGWGIHIGGGRIVTCTHVARTATEVDGSPFSIQKIQTDLAYVTSNLTGPFKSIGKGVPSFYLDNYNPVRVLEEGTFETPTTTVQGWTVKILNNRTTKRGDCGLPYYNLNGQLVGIHAGSSTEGGVKLVIRLTPENTPTIDTFAWKGLIVERGPNVGGMPTGTRYHRSPAFPTMQPDETHEPAPFGTGDVRYTFSQVQMMTDALKPYQQTDLIPFDPILLQRGVEHTRVALKSLIGTHVSKNLSFHDACHTLERSTSCGPFVPGVKSDYWDDESECYTGELLRHLETAWDSAKRGQVRPNAYKLALKDELRPKEKNAQGKRRLLWGADAGNTLLAAAVLKPVAERLAECVPINPIAVGTNMDSPSVEQMNAALVNRVVYNVDFSKWDSTMQPPVIAAAVQLLCEWCEPTVLTSVVCQLLSSPARGHFEDVVFTTKTGLPSGMPFTSVINSVCHMILLSMSILGAYEQFGLPYNGNVFDNEVVWTYGDDGLYGFTVATASLMDTIVSNMKKFGLHPTGVDKSEKIEPTVSPVFLKREFKSTPRGVRAVLDQSSILRQFYWVKSQRTSDLSTPPRIDRETRTVQLTVALAMASQHGPDFYQKVAGIAEKVAAAEGLVLMIGYEESDLTYQSWYVGKSSPQQPETTEVSGQLVFEMEGGGDQPAGGASAPPAGASNDATAPVVPTGAMVTTPAAQLLEMMANSGAGPTTIPVEVQTTFAVMSNVTWTTRQSIGTLLASFPLGPQVNPYLSHLSAMWGAWGGGLEFRLTISGSGMFAGRVMVALVPPGVDATTIRNPGALPHAMLDARITEPVVFPVPDVRATNFHMMNSPGDVPTLGLWVFNPLINPFGSPDVISACTLTIESRPTADFSFGMLLPPNVNSASSHTPQNLLPRRLGFSRGNRVGSQVVGATIVSSAQQVNHHWNANGTTYGWSVGPVDLLRLQTSTQITNGAVVRPVQAVDSPVITGVPNHWPDFAVSQLISNTTSLNTASGGNLGTIAGAASPALSANGQTLNTDMANARCLLFCNGTIGANNSTTLANVVTPTNLFVASTLTSATVGGGEWVCNRMLLNGSATQIGSTALGLTGGSRVVGPIGTNNILLWQEQTWSDANGMGTVLASQLEQTSAIFSEGPVAIPQNMFAVFSVSSSGGDWQIGITAEGYCYTGAAVGNSIVLPPDTTFSFVGLFPFNTLLTGFTVGTAHSAY</sequence>
<evidence type="ECO:0000256" key="10">
    <source>
        <dbReference type="ARBA" id="ARBA00022695"/>
    </source>
</evidence>
<evidence type="ECO:0000256" key="12">
    <source>
        <dbReference type="ARBA" id="ARBA00022801"/>
    </source>
</evidence>
<dbReference type="InterPro" id="IPR014759">
    <property type="entry name" value="Helicase_SF3_ssRNA_vir"/>
</dbReference>
<keyword evidence="13" id="KW-0788">Thiol protease</keyword>
<dbReference type="GO" id="GO:0019028">
    <property type="term" value="C:viral capsid"/>
    <property type="evidence" value="ECO:0007669"/>
    <property type="project" value="UniProtKB-KW"/>
</dbReference>
<dbReference type="GO" id="GO:0017111">
    <property type="term" value="F:ribonucleoside triphosphate phosphatase activity"/>
    <property type="evidence" value="ECO:0007669"/>
    <property type="project" value="UniProtKB-EC"/>
</dbReference>
<feature type="domain" description="Peptidase C24" evidence="27">
    <location>
        <begin position="1053"/>
        <end position="1201"/>
    </location>
</feature>
<evidence type="ECO:0000256" key="16">
    <source>
        <dbReference type="ARBA" id="ARBA00022953"/>
    </source>
</evidence>
<feature type="transmembrane region" description="Helical" evidence="24">
    <location>
        <begin position="266"/>
        <end position="288"/>
    </location>
</feature>
<evidence type="ECO:0000313" key="28">
    <source>
        <dbReference type="EMBL" id="XBH24204.1"/>
    </source>
</evidence>
<dbReference type="Pfam" id="PF00680">
    <property type="entry name" value="RdRP_1"/>
    <property type="match status" value="1"/>
</dbReference>
<dbReference type="PRINTS" id="PR00916">
    <property type="entry name" value="2CENDOPTASE"/>
</dbReference>
<keyword evidence="14" id="KW-0067">ATP-binding</keyword>
<dbReference type="GO" id="GO:0039694">
    <property type="term" value="P:viral RNA genome replication"/>
    <property type="evidence" value="ECO:0007669"/>
    <property type="project" value="InterPro"/>
</dbReference>
<keyword evidence="17" id="KW-1035">Host cytoplasm</keyword>
<evidence type="ECO:0000256" key="6">
    <source>
        <dbReference type="ARBA" id="ARBA00022553"/>
    </source>
</evidence>
<feature type="region of interest" description="Disordered" evidence="23">
    <location>
        <begin position="1719"/>
        <end position="1741"/>
    </location>
</feature>
<evidence type="ECO:0000256" key="21">
    <source>
        <dbReference type="ARBA" id="ARBA00046246"/>
    </source>
</evidence>
<dbReference type="InterPro" id="IPR004004">
    <property type="entry name" value="Helic/Pol/Pept_Calicivir-typ"/>
</dbReference>
<comment type="subcellular location">
    <subcellularLocation>
        <location evidence="1">Host cytoplasm</location>
    </subcellularLocation>
    <subcellularLocation>
        <location evidence="2">Virion</location>
    </subcellularLocation>
</comment>
<dbReference type="Gene3D" id="3.30.70.270">
    <property type="match status" value="2"/>
</dbReference>
<dbReference type="PRINTS" id="PR00918">
    <property type="entry name" value="CALICVIRUSNS"/>
</dbReference>
<evidence type="ECO:0000256" key="20">
    <source>
        <dbReference type="ARBA" id="ARBA00046180"/>
    </source>
</evidence>
<protein>
    <recommendedName>
        <fullName evidence="3">Genome polyprotein</fullName>
    </recommendedName>
</protein>
<dbReference type="InterPro" id="IPR049434">
    <property type="entry name" value="VPg"/>
</dbReference>
<dbReference type="Pfam" id="PF00915">
    <property type="entry name" value="Calici_coat"/>
    <property type="match status" value="1"/>
</dbReference>
<comment type="catalytic activity">
    <reaction evidence="22">
        <text>a ribonucleoside 5'-triphosphate + H2O = a ribonucleoside 5'-diphosphate + phosphate + H(+)</text>
        <dbReference type="Rhea" id="RHEA:23680"/>
        <dbReference type="ChEBI" id="CHEBI:15377"/>
        <dbReference type="ChEBI" id="CHEBI:15378"/>
        <dbReference type="ChEBI" id="CHEBI:43474"/>
        <dbReference type="ChEBI" id="CHEBI:57930"/>
        <dbReference type="ChEBI" id="CHEBI:61557"/>
        <dbReference type="EC" id="3.6.1.15"/>
    </reaction>
</comment>
<evidence type="ECO:0000256" key="19">
    <source>
        <dbReference type="ARBA" id="ARBA00045380"/>
    </source>
</evidence>
<keyword evidence="5" id="KW-0191">Covalent protein-RNA linkage</keyword>
<accession>A0AAU7E295</accession>
<feature type="compositionally biased region" description="Low complexity" evidence="23">
    <location>
        <begin position="1727"/>
        <end position="1741"/>
    </location>
</feature>
<evidence type="ECO:0000259" key="25">
    <source>
        <dbReference type="PROSITE" id="PS50507"/>
    </source>
</evidence>
<dbReference type="InterPro" id="IPR000605">
    <property type="entry name" value="Helicase_SF3_ssDNA/RNA_vir"/>
</dbReference>
<evidence type="ECO:0000256" key="5">
    <source>
        <dbReference type="ARBA" id="ARBA00022520"/>
    </source>
</evidence>
<dbReference type="Pfam" id="PF00910">
    <property type="entry name" value="RNA_helicase"/>
    <property type="match status" value="1"/>
</dbReference>
<evidence type="ECO:0000256" key="7">
    <source>
        <dbReference type="ARBA" id="ARBA00022561"/>
    </source>
</evidence>
<evidence type="ECO:0000256" key="8">
    <source>
        <dbReference type="ARBA" id="ARBA00022670"/>
    </source>
</evidence>
<feature type="domain" description="RdRp catalytic" evidence="25">
    <location>
        <begin position="1442"/>
        <end position="1567"/>
    </location>
</feature>
<dbReference type="EMBL" id="PP712033">
    <property type="protein sequence ID" value="XBH24204.1"/>
    <property type="molecule type" value="Genomic_RNA"/>
</dbReference>
<evidence type="ECO:0000256" key="18">
    <source>
        <dbReference type="ARBA" id="ARBA00045264"/>
    </source>
</evidence>
<dbReference type="InterPro" id="IPR033703">
    <property type="entry name" value="Rhv-like"/>
</dbReference>
<evidence type="ECO:0000256" key="17">
    <source>
        <dbReference type="ARBA" id="ARBA00023200"/>
    </source>
</evidence>
<dbReference type="InterPro" id="IPR029053">
    <property type="entry name" value="Viral_coat"/>
</dbReference>
<dbReference type="GO" id="GO:0003968">
    <property type="term" value="F:RNA-directed RNA polymerase activity"/>
    <property type="evidence" value="ECO:0007669"/>
    <property type="project" value="UniProtKB-KW"/>
</dbReference>
<keyword evidence="11" id="KW-0547">Nucleotide-binding</keyword>
<feature type="transmembrane region" description="Helical" evidence="24">
    <location>
        <begin position="321"/>
        <end position="340"/>
    </location>
</feature>
<keyword evidence="10" id="KW-0548">Nucleotidyltransferase</keyword>
<dbReference type="GO" id="GO:0004197">
    <property type="term" value="F:cysteine-type endopeptidase activity"/>
    <property type="evidence" value="ECO:0007669"/>
    <property type="project" value="InterPro"/>
</dbReference>
<feature type="domain" description="SF3 helicase" evidence="26">
    <location>
        <begin position="449"/>
        <end position="604"/>
    </location>
</feature>
<evidence type="ECO:0000256" key="1">
    <source>
        <dbReference type="ARBA" id="ARBA00004192"/>
    </source>
</evidence>
<dbReference type="InterPro" id="IPR027417">
    <property type="entry name" value="P-loop_NTPase"/>
</dbReference>
<keyword evidence="4" id="KW-0696">RNA-directed RNA polymerase</keyword>
<evidence type="ECO:0000256" key="2">
    <source>
        <dbReference type="ARBA" id="ARBA00004328"/>
    </source>
</evidence>
<dbReference type="Gene3D" id="6.10.250.3230">
    <property type="match status" value="1"/>
</dbReference>
<comment type="function">
    <text evidence="20">Viral genome-linked protein is covalently linked to the 5'-end of the positive-strand, negative-strand genomic RNAs and subgenomic RNA. Acts as a genome-linked replication primer. May recruit ribosome to viral RNA thereby promoting viral proteins translation. Interacts with host translation initiation complex to allow the translation of viral proteins.</text>
</comment>
<keyword evidence="24" id="KW-0812">Transmembrane</keyword>
<evidence type="ECO:0000256" key="22">
    <source>
        <dbReference type="ARBA" id="ARBA00047631"/>
    </source>
</evidence>
<evidence type="ECO:0000256" key="23">
    <source>
        <dbReference type="SAM" id="MobiDB-lite"/>
    </source>
</evidence>
<evidence type="ECO:0000259" key="27">
    <source>
        <dbReference type="PROSITE" id="PS51894"/>
    </source>
</evidence>
<evidence type="ECO:0000256" key="4">
    <source>
        <dbReference type="ARBA" id="ARBA00022484"/>
    </source>
</evidence>
<dbReference type="SUPFAM" id="SSF56672">
    <property type="entry name" value="DNA/RNA polymerases"/>
    <property type="match status" value="1"/>
</dbReference>
<evidence type="ECO:0000256" key="13">
    <source>
        <dbReference type="ARBA" id="ARBA00022807"/>
    </source>
</evidence>